<dbReference type="Proteomes" id="UP000315395">
    <property type="component" value="Chromosome"/>
</dbReference>
<dbReference type="GO" id="GO:0008999">
    <property type="term" value="F:protein-N-terminal-alanine acetyltransferase activity"/>
    <property type="evidence" value="ECO:0007669"/>
    <property type="project" value="TreeGrafter"/>
</dbReference>
<dbReference type="InterPro" id="IPR051908">
    <property type="entry name" value="Ribosomal_N-acetyltransferase"/>
</dbReference>
<name>A0A516G6B8_9MICO</name>
<dbReference type="RefSeq" id="WP_143781718.1">
    <property type="nucleotide sequence ID" value="NZ_CP041616.1"/>
</dbReference>
<gene>
    <name evidence="2" type="ORF">FNH13_00920</name>
</gene>
<dbReference type="EMBL" id="CP041616">
    <property type="protein sequence ID" value="QDO87057.1"/>
    <property type="molecule type" value="Genomic_DNA"/>
</dbReference>
<dbReference type="InterPro" id="IPR000182">
    <property type="entry name" value="GNAT_dom"/>
</dbReference>
<dbReference type="OrthoDB" id="3466127at2"/>
<dbReference type="KEGG" id="orz:FNH13_00920"/>
<dbReference type="AlphaFoldDB" id="A0A516G6B8"/>
<protein>
    <submittedName>
        <fullName evidence="2">GNAT family N-acetyltransferase</fullName>
    </submittedName>
</protein>
<dbReference type="Pfam" id="PF13302">
    <property type="entry name" value="Acetyltransf_3"/>
    <property type="match status" value="1"/>
</dbReference>
<accession>A0A516G6B8</accession>
<reference evidence="2 3" key="1">
    <citation type="submission" date="2019-07" db="EMBL/GenBank/DDBJ databases">
        <title>complete genome sequencing of Ornithinimicrobium sp. H23M54.</title>
        <authorList>
            <person name="Bae J.-W."/>
            <person name="Lee S.-Y."/>
        </authorList>
    </citation>
    <scope>NUCLEOTIDE SEQUENCE [LARGE SCALE GENOMIC DNA]</scope>
    <source>
        <strain evidence="2 3">H23M54</strain>
    </source>
</reference>
<feature type="domain" description="N-acetyltransferase" evidence="1">
    <location>
        <begin position="22"/>
        <end position="191"/>
    </location>
</feature>
<evidence type="ECO:0000259" key="1">
    <source>
        <dbReference type="PROSITE" id="PS51186"/>
    </source>
</evidence>
<dbReference type="GO" id="GO:1990189">
    <property type="term" value="F:protein N-terminal-serine acetyltransferase activity"/>
    <property type="evidence" value="ECO:0007669"/>
    <property type="project" value="TreeGrafter"/>
</dbReference>
<evidence type="ECO:0000313" key="3">
    <source>
        <dbReference type="Proteomes" id="UP000315395"/>
    </source>
</evidence>
<dbReference type="SUPFAM" id="SSF55729">
    <property type="entry name" value="Acyl-CoA N-acyltransferases (Nat)"/>
    <property type="match status" value="1"/>
</dbReference>
<dbReference type="Gene3D" id="3.40.630.30">
    <property type="match status" value="1"/>
</dbReference>
<dbReference type="PANTHER" id="PTHR43441">
    <property type="entry name" value="RIBOSOMAL-PROTEIN-SERINE ACETYLTRANSFERASE"/>
    <property type="match status" value="1"/>
</dbReference>
<evidence type="ECO:0000313" key="2">
    <source>
        <dbReference type="EMBL" id="QDO87057.1"/>
    </source>
</evidence>
<dbReference type="GO" id="GO:0005737">
    <property type="term" value="C:cytoplasm"/>
    <property type="evidence" value="ECO:0007669"/>
    <property type="project" value="TreeGrafter"/>
</dbReference>
<keyword evidence="3" id="KW-1185">Reference proteome</keyword>
<keyword evidence="2" id="KW-0808">Transferase</keyword>
<dbReference type="InterPro" id="IPR016181">
    <property type="entry name" value="Acyl_CoA_acyltransferase"/>
</dbReference>
<proteinExistence type="predicted"/>
<dbReference type="PROSITE" id="PS51186">
    <property type="entry name" value="GNAT"/>
    <property type="match status" value="1"/>
</dbReference>
<sequence>MPRLRLEEIWPPFALRVETEDLVLTAVREADIPELVDLVLDGIHDPAHMPFLFPWTDAPENELPANYVRYVSRVLATQSAQSLSLQLVVRQAGHVVGIQALEGEDFHVTRTLETGSWLARRFHGQGIGTRMRQAVCALAFDHLGAHRITSSAFLDNPSSLAVSRKVGYRPNGRQWVVRRGTAAEQERLLLSPETFVRGAPIDVAGAPQLKAFLGVT</sequence>
<dbReference type="PANTHER" id="PTHR43441:SF11">
    <property type="entry name" value="RIBOSOMAL-PROTEIN-SERINE ACETYLTRANSFERASE"/>
    <property type="match status" value="1"/>
</dbReference>
<organism evidence="2 3">
    <name type="scientific">Ornithinimicrobium ciconiae</name>
    <dbReference type="NCBI Taxonomy" id="2594265"/>
    <lineage>
        <taxon>Bacteria</taxon>
        <taxon>Bacillati</taxon>
        <taxon>Actinomycetota</taxon>
        <taxon>Actinomycetes</taxon>
        <taxon>Micrococcales</taxon>
        <taxon>Ornithinimicrobiaceae</taxon>
        <taxon>Ornithinimicrobium</taxon>
    </lineage>
</organism>